<evidence type="ECO:0000313" key="1">
    <source>
        <dbReference type="EMBL" id="PLN79978.1"/>
    </source>
</evidence>
<dbReference type="OrthoDB" id="10279784at2759"/>
<name>A0A2J5HRP2_9EURO</name>
<evidence type="ECO:0000313" key="2">
    <source>
        <dbReference type="Proteomes" id="UP000235023"/>
    </source>
</evidence>
<dbReference type="EMBL" id="KZ559553">
    <property type="protein sequence ID" value="PLN79978.1"/>
    <property type="molecule type" value="Genomic_DNA"/>
</dbReference>
<gene>
    <name evidence="1" type="ORF">BDW42DRAFT_194836</name>
</gene>
<dbReference type="Proteomes" id="UP000235023">
    <property type="component" value="Unassembled WGS sequence"/>
</dbReference>
<accession>A0A2J5HRP2</accession>
<dbReference type="AlphaFoldDB" id="A0A2J5HRP2"/>
<organism evidence="1 2">
    <name type="scientific">Aspergillus taichungensis</name>
    <dbReference type="NCBI Taxonomy" id="482145"/>
    <lineage>
        <taxon>Eukaryota</taxon>
        <taxon>Fungi</taxon>
        <taxon>Dikarya</taxon>
        <taxon>Ascomycota</taxon>
        <taxon>Pezizomycotina</taxon>
        <taxon>Eurotiomycetes</taxon>
        <taxon>Eurotiomycetidae</taxon>
        <taxon>Eurotiales</taxon>
        <taxon>Aspergillaceae</taxon>
        <taxon>Aspergillus</taxon>
        <taxon>Aspergillus subgen. Circumdati</taxon>
    </lineage>
</organism>
<protein>
    <submittedName>
        <fullName evidence="1">Uncharacterized protein</fullName>
    </submittedName>
</protein>
<keyword evidence="2" id="KW-1185">Reference proteome</keyword>
<reference evidence="2" key="1">
    <citation type="submission" date="2017-12" db="EMBL/GenBank/DDBJ databases">
        <authorList>
            <consortium name="DOE Joint Genome Institute"/>
            <person name="Mondo S.J."/>
            <person name="Kjaerbolling I."/>
            <person name="Vesth T.C."/>
            <person name="Frisvad J.C."/>
            <person name="Nybo J.L."/>
            <person name="Theobald S."/>
            <person name="Kuo A."/>
            <person name="Bowyer P."/>
            <person name="Matsuda Y."/>
            <person name="Lyhne E.K."/>
            <person name="Kogle M.E."/>
            <person name="Clum A."/>
            <person name="Lipzen A."/>
            <person name="Salamov A."/>
            <person name="Ngan C.Y."/>
            <person name="Daum C."/>
            <person name="Chiniquy J."/>
            <person name="Barry K."/>
            <person name="LaButti K."/>
            <person name="Haridas S."/>
            <person name="Simmons B.A."/>
            <person name="Magnuson J.K."/>
            <person name="Mortensen U.H."/>
            <person name="Larsen T.O."/>
            <person name="Grigoriev I.V."/>
            <person name="Baker S.E."/>
            <person name="Andersen M.R."/>
            <person name="Nordberg H.P."/>
            <person name="Cantor M.N."/>
            <person name="Hua S.X."/>
        </authorList>
    </citation>
    <scope>NUCLEOTIDE SEQUENCE [LARGE SCALE GENOMIC DNA]</scope>
    <source>
        <strain evidence="2">IBT 19404</strain>
    </source>
</reference>
<sequence length="129" mass="14592">MSNYYYIYVGPFEADSVPTAKGYLVAARAKIRTTSQHVILKRYNDALTKDHLLLVVYSNHSIDTDEGRHNVLQDAVAAVTAHIKHMQEQERLCLYLLPSFETTPFEVVGGEWVPDNEPRVTSQSRHSGC</sequence>
<proteinExistence type="predicted"/>